<protein>
    <submittedName>
        <fullName evidence="1">ATP-binding protein</fullName>
    </submittedName>
</protein>
<dbReference type="GO" id="GO:0005524">
    <property type="term" value="F:ATP binding"/>
    <property type="evidence" value="ECO:0007669"/>
    <property type="project" value="UniProtKB-KW"/>
</dbReference>
<reference evidence="1" key="1">
    <citation type="journal article" date="2019" name="Nat. Med.">
        <title>A library of human gut bacterial isolates paired with longitudinal multiomics data enables mechanistic microbiome research.</title>
        <authorList>
            <person name="Poyet M."/>
            <person name="Groussin M."/>
            <person name="Gibbons S.M."/>
            <person name="Avila-Pacheco J."/>
            <person name="Jiang X."/>
            <person name="Kearney S.M."/>
            <person name="Perrotta A.R."/>
            <person name="Berdy B."/>
            <person name="Zhao S."/>
            <person name="Lieberman T.D."/>
            <person name="Swanson P.K."/>
            <person name="Smith M."/>
            <person name="Roesemann S."/>
            <person name="Alexander J.E."/>
            <person name="Rich S.A."/>
            <person name="Livny J."/>
            <person name="Vlamakis H."/>
            <person name="Clish C."/>
            <person name="Bullock K."/>
            <person name="Deik A."/>
            <person name="Scott J."/>
            <person name="Pierce K.A."/>
            <person name="Xavier R.J."/>
            <person name="Alm E.J."/>
        </authorList>
    </citation>
    <scope>NUCLEOTIDE SEQUENCE</scope>
    <source>
        <strain evidence="1">BIOML-A260</strain>
    </source>
</reference>
<sequence length="38" mass="4707">YDATYRKRLLDAFVIRETERGEVDFAVPFLREYLRRNQ</sequence>
<comment type="caution">
    <text evidence="1">The sequence shown here is derived from an EMBL/GenBank/DDBJ whole genome shotgun (WGS) entry which is preliminary data.</text>
</comment>
<feature type="non-terminal residue" evidence="1">
    <location>
        <position position="1"/>
    </location>
</feature>
<gene>
    <name evidence="1" type="ORF">GKG27_28345</name>
</gene>
<keyword evidence="1" id="KW-0547">Nucleotide-binding</keyword>
<dbReference type="EMBL" id="WKYP01000457">
    <property type="protein sequence ID" value="MSD82826.1"/>
    <property type="molecule type" value="Genomic_DNA"/>
</dbReference>
<evidence type="ECO:0000313" key="1">
    <source>
        <dbReference type="EMBL" id="MSD82826.1"/>
    </source>
</evidence>
<organism evidence="1">
    <name type="scientific">Escherichia coli</name>
    <dbReference type="NCBI Taxonomy" id="562"/>
    <lineage>
        <taxon>Bacteria</taxon>
        <taxon>Pseudomonadati</taxon>
        <taxon>Pseudomonadota</taxon>
        <taxon>Gammaproteobacteria</taxon>
        <taxon>Enterobacterales</taxon>
        <taxon>Enterobacteriaceae</taxon>
        <taxon>Escherichia</taxon>
    </lineage>
</organism>
<accession>A0A6C9EFW9</accession>
<name>A0A6C9EFW9_ECOLX</name>
<keyword evidence="1" id="KW-0067">ATP-binding</keyword>
<dbReference type="AlphaFoldDB" id="A0A6C9EFW9"/>
<proteinExistence type="predicted"/>